<proteinExistence type="predicted"/>
<dbReference type="EMBL" id="UGGJ01000005">
    <property type="protein sequence ID" value="STO40076.1"/>
    <property type="molecule type" value="Genomic_DNA"/>
</dbReference>
<evidence type="ECO:0000313" key="2">
    <source>
        <dbReference type="Proteomes" id="UP000254460"/>
    </source>
</evidence>
<reference evidence="1 2" key="1">
    <citation type="submission" date="2018-06" db="EMBL/GenBank/DDBJ databases">
        <authorList>
            <consortium name="Pathogen Informatics"/>
            <person name="Doyle S."/>
        </authorList>
    </citation>
    <scope>NUCLEOTIDE SEQUENCE [LARGE SCALE GENOMIC DNA]</scope>
    <source>
        <strain evidence="1 2">NCTC9706</strain>
    </source>
</reference>
<evidence type="ECO:0000313" key="1">
    <source>
        <dbReference type="EMBL" id="STO40076.1"/>
    </source>
</evidence>
<name>A0A377HBR5_ECOLX</name>
<dbReference type="AlphaFoldDB" id="A0A377HBR5"/>
<organism evidence="1 2">
    <name type="scientific">Escherichia coli</name>
    <dbReference type="NCBI Taxonomy" id="562"/>
    <lineage>
        <taxon>Bacteria</taxon>
        <taxon>Pseudomonadati</taxon>
        <taxon>Pseudomonadota</taxon>
        <taxon>Gammaproteobacteria</taxon>
        <taxon>Enterobacterales</taxon>
        <taxon>Enterobacteriaceae</taxon>
        <taxon>Escherichia</taxon>
    </lineage>
</organism>
<dbReference type="RefSeq" id="WP_000196594.1">
    <property type="nucleotide sequence ID" value="NZ_CABEFB020000006.1"/>
</dbReference>
<protein>
    <submittedName>
        <fullName evidence="1">Uncharacterized protein</fullName>
    </submittedName>
</protein>
<dbReference type="Proteomes" id="UP000254460">
    <property type="component" value="Unassembled WGS sequence"/>
</dbReference>
<gene>
    <name evidence="1" type="ORF">NCTC9706_04363</name>
</gene>
<accession>A0A377HBR5</accession>
<sequence>MTRFHCTMQRQQFDAVMRQRTPAMTLRGVATRPQPGDELEITVASPDRTTTTTITDILNRRPGSEYQSWTIAVRPRRSPEEPEPLTPAGKIMQKYHEEQARKHNVALARTLTAVNRKAALARRVFSSQHPSFARPAQHRRDPQ</sequence>